<protein>
    <recommendedName>
        <fullName evidence="12">Adenylate and Guanylate cyclase catalytic domain containing protein</fullName>
    </recommendedName>
</protein>
<name>A0ABR2GZQ6_9EUKA</name>
<keyword evidence="4 7" id="KW-1133">Transmembrane helix</keyword>
<evidence type="ECO:0000313" key="10">
    <source>
        <dbReference type="EMBL" id="KAK8838745.1"/>
    </source>
</evidence>
<dbReference type="Pfam" id="PF13426">
    <property type="entry name" value="PAS_9"/>
    <property type="match status" value="1"/>
</dbReference>
<feature type="domain" description="PAS" evidence="8">
    <location>
        <begin position="834"/>
        <end position="898"/>
    </location>
</feature>
<evidence type="ECO:0008006" key="12">
    <source>
        <dbReference type="Google" id="ProtNLM"/>
    </source>
</evidence>
<dbReference type="InterPro" id="IPR000014">
    <property type="entry name" value="PAS"/>
</dbReference>
<dbReference type="CDD" id="cd07302">
    <property type="entry name" value="CHD"/>
    <property type="match status" value="1"/>
</dbReference>
<dbReference type="PROSITE" id="PS50125">
    <property type="entry name" value="GUANYLATE_CYCLASE_2"/>
    <property type="match status" value="1"/>
</dbReference>
<evidence type="ECO:0000259" key="9">
    <source>
        <dbReference type="PROSITE" id="PS50125"/>
    </source>
</evidence>
<keyword evidence="2 7" id="KW-0812">Transmembrane</keyword>
<feature type="transmembrane region" description="Helical" evidence="7">
    <location>
        <begin position="488"/>
        <end position="511"/>
    </location>
</feature>
<evidence type="ECO:0000256" key="5">
    <source>
        <dbReference type="ARBA" id="ARBA00023136"/>
    </source>
</evidence>
<keyword evidence="11" id="KW-1185">Reference proteome</keyword>
<evidence type="ECO:0000256" key="3">
    <source>
        <dbReference type="ARBA" id="ARBA00022741"/>
    </source>
</evidence>
<sequence length="1164" mass="134159">MFIDFSLIQYCFEIYRDKPKMLSLLVHILAYFKSQKNRFDLILNQIHSLRNVTFYDRFLYYQAHRIKIFRQFTSTNFSTARLNELKNLTDNLEGQIKSFWSIQTANKNSLFFLESKQRKLNNFWDESIELNWLSSSFRELHIRFLIESCTNFQKAIQMENVKEKIDILKKERTDLCFQSLILCFPQYLNRKMAKQDGNVIFNSKSGKNHSSNSSFSSHNEKVSTTSSDYDFTQEEQIANNLLTYGRLRLSMQKVLNYSKPTNGRVLLIYTIFLILSSLICLVSIFAVYFNKFNNFNDWEKEAGVLINLRLGYVRSFFCLSVFFGQMTKRFDISPIDCIRMNEPNRLFLELTANFNELALLHMNATTVEFSNLMELLLDLSLQNDDTTYLTSFLFDPIIETSICHDGEIIDHSNWSLEQILNFEIFSVALLAEDSKEKVSNWPKNNSYFCHISTNFFDVQNKILDMHNALTDDLGRSSNKTSKKIVTQMIIFGCTNLILFIVPLPIIFFFYLREINHLIKMILATSDEQKEQAKGNISLKYSSTETIETVLPNSNKSFDIMIVIYLLVVCISFLAFIVFEEFLLYFAKLTSERLKNIGTWSTNFALLRAYLMELIIEIINAVYYVKIENNYISDSILIRQIDEIIDSIDLLIQTILNDRPGDPAAVSVDSTIDRIVLSASCDKDSFIHSFHDVYKCGSLNQVISTVHVFTEKICEEIDRYNGIFRGEIMENIYHITFAHAITDLIDIGDRYTALKEEENKRFKLNSLIFFIGAVIFNIVCLIFMSLIILNFQRVFNISLCLIRRLPPVGLITNSELTNYLLYKKGEEIEIGVTHKIFNNSFDGIICLTMDGVVEIINKSFTNDYGYSTEQLVGQQIGLIFDTDSRIKVENQLKLMKNHESRDYADNVICLTNDGRMIQTYITLFVTKGNENNFILVVRDETVLLEKKKRLEMAKKQSQDLLEQIMPPKVLMMLKEGKSEISFSVPSATVIFVDIVNFSGFSVNLSPQQIMGTLSTLFGAFDVWIQKYPLITKIKLIGDIYMAACGLFDTDEMEPKNHAKQGIDFCLRVLNILDDTNIKLNTYLQIRIGVNTDGPLIAGVLGTENRVFDIIGDTINVASRLEHKAEPGHILMSEKTFVLVNEFGYNITPIGEVFLKGKGDMKAYSI</sequence>
<evidence type="ECO:0000256" key="1">
    <source>
        <dbReference type="ARBA" id="ARBA00004370"/>
    </source>
</evidence>
<dbReference type="EMBL" id="JAPFFF010000054">
    <property type="protein sequence ID" value="KAK8838745.1"/>
    <property type="molecule type" value="Genomic_DNA"/>
</dbReference>
<dbReference type="InterPro" id="IPR050401">
    <property type="entry name" value="Cyclic_nucleotide_synthase"/>
</dbReference>
<keyword evidence="3" id="KW-0547">Nucleotide-binding</keyword>
<dbReference type="InterPro" id="IPR035965">
    <property type="entry name" value="PAS-like_dom_sf"/>
</dbReference>
<comment type="subcellular location">
    <subcellularLocation>
        <location evidence="1">Membrane</location>
    </subcellularLocation>
</comment>
<dbReference type="CDD" id="cd00130">
    <property type="entry name" value="PAS"/>
    <property type="match status" value="1"/>
</dbReference>
<evidence type="ECO:0000259" key="8">
    <source>
        <dbReference type="PROSITE" id="PS50112"/>
    </source>
</evidence>
<dbReference type="Gene3D" id="3.30.70.1230">
    <property type="entry name" value="Nucleotide cyclase"/>
    <property type="match status" value="1"/>
</dbReference>
<evidence type="ECO:0000256" key="2">
    <source>
        <dbReference type="ARBA" id="ARBA00022692"/>
    </source>
</evidence>
<accession>A0ABR2GZQ6</accession>
<proteinExistence type="predicted"/>
<feature type="transmembrane region" description="Helical" evidence="7">
    <location>
        <begin position="266"/>
        <end position="290"/>
    </location>
</feature>
<dbReference type="SMART" id="SM00044">
    <property type="entry name" value="CYCc"/>
    <property type="match status" value="1"/>
</dbReference>
<dbReference type="PROSITE" id="PS50112">
    <property type="entry name" value="PAS"/>
    <property type="match status" value="1"/>
</dbReference>
<evidence type="ECO:0000256" key="6">
    <source>
        <dbReference type="ARBA" id="ARBA00023239"/>
    </source>
</evidence>
<keyword evidence="5 7" id="KW-0472">Membrane</keyword>
<gene>
    <name evidence="10" type="ORF">M9Y10_032784</name>
</gene>
<evidence type="ECO:0000313" key="11">
    <source>
        <dbReference type="Proteomes" id="UP001470230"/>
    </source>
</evidence>
<dbReference type="SUPFAM" id="SSF55785">
    <property type="entry name" value="PYP-like sensor domain (PAS domain)"/>
    <property type="match status" value="1"/>
</dbReference>
<dbReference type="NCBIfam" id="TIGR00229">
    <property type="entry name" value="sensory_box"/>
    <property type="match status" value="1"/>
</dbReference>
<dbReference type="PANTHER" id="PTHR11920">
    <property type="entry name" value="GUANYLYL CYCLASE"/>
    <property type="match status" value="1"/>
</dbReference>
<dbReference type="Gene3D" id="3.30.450.20">
    <property type="entry name" value="PAS domain"/>
    <property type="match status" value="1"/>
</dbReference>
<feature type="domain" description="Guanylate cyclase" evidence="9">
    <location>
        <begin position="987"/>
        <end position="1120"/>
    </location>
</feature>
<dbReference type="Proteomes" id="UP001470230">
    <property type="component" value="Unassembled WGS sequence"/>
</dbReference>
<feature type="transmembrane region" description="Helical" evidence="7">
    <location>
        <begin position="766"/>
        <end position="790"/>
    </location>
</feature>
<evidence type="ECO:0000256" key="4">
    <source>
        <dbReference type="ARBA" id="ARBA00022989"/>
    </source>
</evidence>
<reference evidence="10 11" key="1">
    <citation type="submission" date="2024-04" db="EMBL/GenBank/DDBJ databases">
        <title>Tritrichomonas musculus Genome.</title>
        <authorList>
            <person name="Alves-Ferreira E."/>
            <person name="Grigg M."/>
            <person name="Lorenzi H."/>
            <person name="Galac M."/>
        </authorList>
    </citation>
    <scope>NUCLEOTIDE SEQUENCE [LARGE SCALE GENOMIC DNA]</scope>
    <source>
        <strain evidence="10 11">EAF2021</strain>
    </source>
</reference>
<comment type="caution">
    <text evidence="10">The sequence shown here is derived from an EMBL/GenBank/DDBJ whole genome shotgun (WGS) entry which is preliminary data.</text>
</comment>
<evidence type="ECO:0000256" key="7">
    <source>
        <dbReference type="SAM" id="Phobius"/>
    </source>
</evidence>
<keyword evidence="6" id="KW-0456">Lyase</keyword>
<dbReference type="InterPro" id="IPR001054">
    <property type="entry name" value="A/G_cyclase"/>
</dbReference>
<dbReference type="PANTHER" id="PTHR11920:SF335">
    <property type="entry name" value="GUANYLATE CYCLASE"/>
    <property type="match status" value="1"/>
</dbReference>
<dbReference type="SUPFAM" id="SSF55073">
    <property type="entry name" value="Nucleotide cyclase"/>
    <property type="match status" value="1"/>
</dbReference>
<dbReference type="Pfam" id="PF00211">
    <property type="entry name" value="Guanylate_cyc"/>
    <property type="match status" value="1"/>
</dbReference>
<feature type="transmembrane region" description="Helical" evidence="7">
    <location>
        <begin position="302"/>
        <end position="323"/>
    </location>
</feature>
<organism evidence="10 11">
    <name type="scientific">Tritrichomonas musculus</name>
    <dbReference type="NCBI Taxonomy" id="1915356"/>
    <lineage>
        <taxon>Eukaryota</taxon>
        <taxon>Metamonada</taxon>
        <taxon>Parabasalia</taxon>
        <taxon>Tritrichomonadida</taxon>
        <taxon>Tritrichomonadidae</taxon>
        <taxon>Tritrichomonas</taxon>
    </lineage>
</organism>
<dbReference type="InterPro" id="IPR029787">
    <property type="entry name" value="Nucleotide_cyclase"/>
</dbReference>
<feature type="transmembrane region" description="Helical" evidence="7">
    <location>
        <begin position="559"/>
        <end position="585"/>
    </location>
</feature>